<accession>A0ABT2ZRI7</accession>
<evidence type="ECO:0000256" key="4">
    <source>
        <dbReference type="ARBA" id="ARBA00022679"/>
    </source>
</evidence>
<dbReference type="RefSeq" id="WP_263741419.1">
    <property type="nucleotide sequence ID" value="NZ_JAOWKZ010000004.1"/>
</dbReference>
<keyword evidence="6 9" id="KW-1133">Transmembrane helix</keyword>
<evidence type="ECO:0000256" key="2">
    <source>
        <dbReference type="ARBA" id="ARBA00006464"/>
    </source>
</evidence>
<protein>
    <submittedName>
        <fullName evidence="11">Sugar transferase</fullName>
    </submittedName>
</protein>
<evidence type="ECO:0000256" key="6">
    <source>
        <dbReference type="ARBA" id="ARBA00022989"/>
    </source>
</evidence>
<feature type="transmembrane region" description="Helical" evidence="9">
    <location>
        <begin position="28"/>
        <end position="51"/>
    </location>
</feature>
<evidence type="ECO:0000256" key="3">
    <source>
        <dbReference type="ARBA" id="ARBA00022475"/>
    </source>
</evidence>
<dbReference type="Proteomes" id="UP001652564">
    <property type="component" value="Unassembled WGS sequence"/>
</dbReference>
<evidence type="ECO:0000256" key="9">
    <source>
        <dbReference type="SAM" id="Phobius"/>
    </source>
</evidence>
<comment type="similarity">
    <text evidence="2">Belongs to the bacterial sugar transferase family.</text>
</comment>
<feature type="domain" description="Bacterial sugar transferase" evidence="10">
    <location>
        <begin position="23"/>
        <end position="211"/>
    </location>
</feature>
<evidence type="ECO:0000259" key="10">
    <source>
        <dbReference type="Pfam" id="PF02397"/>
    </source>
</evidence>
<keyword evidence="8" id="KW-0270">Exopolysaccharide synthesis</keyword>
<dbReference type="GO" id="GO:0016740">
    <property type="term" value="F:transferase activity"/>
    <property type="evidence" value="ECO:0007669"/>
    <property type="project" value="UniProtKB-KW"/>
</dbReference>
<keyword evidence="7 9" id="KW-0472">Membrane</keyword>
<reference evidence="11 12" key="1">
    <citation type="submission" date="2022-10" db="EMBL/GenBank/DDBJ databases">
        <title>Defluviimonas sp. nov., isolated from ocean surface sediments.</title>
        <authorList>
            <person name="He W."/>
            <person name="Wang L."/>
            <person name="Zhang D.-F."/>
        </authorList>
    </citation>
    <scope>NUCLEOTIDE SEQUENCE [LARGE SCALE GENOMIC DNA]</scope>
    <source>
        <strain evidence="11 12">WL0050</strain>
    </source>
</reference>
<name>A0ABT2ZRI7_9RHOB</name>
<keyword evidence="3" id="KW-1003">Cell membrane</keyword>
<keyword evidence="4 11" id="KW-0808">Transferase</keyword>
<evidence type="ECO:0000313" key="11">
    <source>
        <dbReference type="EMBL" id="MCV2873771.1"/>
    </source>
</evidence>
<evidence type="ECO:0000313" key="12">
    <source>
        <dbReference type="Proteomes" id="UP001652564"/>
    </source>
</evidence>
<dbReference type="PANTHER" id="PTHR30576">
    <property type="entry name" value="COLANIC BIOSYNTHESIS UDP-GLUCOSE LIPID CARRIER TRANSFERASE"/>
    <property type="match status" value="1"/>
</dbReference>
<comment type="caution">
    <text evidence="11">The sequence shown here is derived from an EMBL/GenBank/DDBJ whole genome shotgun (WGS) entry which is preliminary data.</text>
</comment>
<dbReference type="PANTHER" id="PTHR30576:SF4">
    <property type="entry name" value="UNDECAPRENYL-PHOSPHATE GALACTOSE PHOSPHOTRANSFERASE"/>
    <property type="match status" value="1"/>
</dbReference>
<evidence type="ECO:0000256" key="7">
    <source>
        <dbReference type="ARBA" id="ARBA00023136"/>
    </source>
</evidence>
<dbReference type="InterPro" id="IPR003362">
    <property type="entry name" value="Bact_transf"/>
</dbReference>
<dbReference type="Pfam" id="PF02397">
    <property type="entry name" value="Bac_transf"/>
    <property type="match status" value="1"/>
</dbReference>
<dbReference type="EMBL" id="JAOWKZ010000004">
    <property type="protein sequence ID" value="MCV2873771.1"/>
    <property type="molecule type" value="Genomic_DNA"/>
</dbReference>
<evidence type="ECO:0000256" key="1">
    <source>
        <dbReference type="ARBA" id="ARBA00004236"/>
    </source>
</evidence>
<evidence type="ECO:0000256" key="5">
    <source>
        <dbReference type="ARBA" id="ARBA00022692"/>
    </source>
</evidence>
<gene>
    <name evidence="11" type="ORF">OEZ71_15840</name>
</gene>
<keyword evidence="5 9" id="KW-0812">Transmembrane</keyword>
<organism evidence="11 12">
    <name type="scientific">Albidovulum litorale</name>
    <dbReference type="NCBI Taxonomy" id="2984134"/>
    <lineage>
        <taxon>Bacteria</taxon>
        <taxon>Pseudomonadati</taxon>
        <taxon>Pseudomonadota</taxon>
        <taxon>Alphaproteobacteria</taxon>
        <taxon>Rhodobacterales</taxon>
        <taxon>Paracoccaceae</taxon>
        <taxon>Albidovulum</taxon>
    </lineage>
</organism>
<keyword evidence="12" id="KW-1185">Reference proteome</keyword>
<comment type="subcellular location">
    <subcellularLocation>
        <location evidence="1">Cell membrane</location>
    </subcellularLocation>
</comment>
<evidence type="ECO:0000256" key="8">
    <source>
        <dbReference type="ARBA" id="ARBA00023169"/>
    </source>
</evidence>
<sequence length="216" mass="24361">MSSASAGSVNIRRQSGLYRNVFKRALDVLAVLLSGMVVLPVVFILSVAVALDGSSPFYWNERVGRGGRTFRMLKLRTMVPDADRMLEEYLSKNAEARLEWNSTQKLKSDPRITRIGRLLRKTSMDELPQLWNVLVGDMSLVGPRPMMPSQRSLYSGTAYYSLRPGITGPWQVSVRNESEFSQRVAFDTAYYQELSLMTDIKLLLATVRVVIRGTGY</sequence>
<proteinExistence type="inferred from homology"/>